<dbReference type="KEGG" id="pgv:SL003B_3176"/>
<dbReference type="PANTHER" id="PTHR33570:SF2">
    <property type="entry name" value="CARBOXYMUCONOLACTONE DECARBOXYLASE-LIKE DOMAIN-CONTAINING PROTEIN"/>
    <property type="match status" value="1"/>
</dbReference>
<dbReference type="InterPro" id="IPR052512">
    <property type="entry name" value="4CMD/NDH-1_regulator"/>
</dbReference>
<evidence type="ECO:0000259" key="1">
    <source>
        <dbReference type="Pfam" id="PF02627"/>
    </source>
</evidence>
<dbReference type="EMBL" id="CP002568">
    <property type="protein sequence ID" value="ADZ71598.1"/>
    <property type="molecule type" value="Genomic_DNA"/>
</dbReference>
<dbReference type="STRING" id="991905.SL003B_3176"/>
<organism evidence="2 3">
    <name type="scientific">Polymorphum gilvum (strain LMG 25793 / CGMCC 1.9160 / SL003B-26A1)</name>
    <dbReference type="NCBI Taxonomy" id="991905"/>
    <lineage>
        <taxon>Bacteria</taxon>
        <taxon>Pseudomonadati</taxon>
        <taxon>Pseudomonadota</taxon>
        <taxon>Alphaproteobacteria</taxon>
        <taxon>Rhodobacterales</taxon>
        <taxon>Paracoccaceae</taxon>
        <taxon>Polymorphum</taxon>
    </lineage>
</organism>
<dbReference type="SUPFAM" id="SSF69118">
    <property type="entry name" value="AhpD-like"/>
    <property type="match status" value="1"/>
</dbReference>
<dbReference type="RefSeq" id="WP_013653909.1">
    <property type="nucleotide sequence ID" value="NC_015259.1"/>
</dbReference>
<accession>F2IXH5</accession>
<reference evidence="2 3" key="1">
    <citation type="journal article" date="2011" name="J. Bacteriol.">
        <title>Complete genome sequence of Polymorphum gilvum SL003B-26A1T, a crude oil-degrading bacterium from oil-polluted saline soil.</title>
        <authorList>
            <person name="Li S.G."/>
            <person name="Tang Y.Q."/>
            <person name="Nie Y."/>
            <person name="Cai M."/>
            <person name="Wu X.L."/>
        </authorList>
    </citation>
    <scope>NUCLEOTIDE SEQUENCE [LARGE SCALE GENOMIC DNA]</scope>
    <source>
        <strain evidence="3">LMG 25793 / CGMCC 1.9160 / SL003B-26A1</strain>
    </source>
</reference>
<feature type="domain" description="Carboxymuconolactone decarboxylase-like" evidence="1">
    <location>
        <begin position="35"/>
        <end position="115"/>
    </location>
</feature>
<evidence type="ECO:0000313" key="3">
    <source>
        <dbReference type="Proteomes" id="UP000008130"/>
    </source>
</evidence>
<dbReference type="InterPro" id="IPR029032">
    <property type="entry name" value="AhpD-like"/>
</dbReference>
<protein>
    <submittedName>
        <fullName evidence="2">Gamma-carboxymuconolactone decarboxylase protein</fullName>
    </submittedName>
</protein>
<evidence type="ECO:0000313" key="2">
    <source>
        <dbReference type="EMBL" id="ADZ71598.1"/>
    </source>
</evidence>
<dbReference type="Proteomes" id="UP000008130">
    <property type="component" value="Chromosome"/>
</dbReference>
<keyword evidence="3" id="KW-1185">Reference proteome</keyword>
<gene>
    <name evidence="2" type="ordered locus">SL003B_3176</name>
</gene>
<dbReference type="Gene3D" id="1.20.1290.10">
    <property type="entry name" value="AhpD-like"/>
    <property type="match status" value="1"/>
</dbReference>
<dbReference type="GO" id="GO:0051920">
    <property type="term" value="F:peroxiredoxin activity"/>
    <property type="evidence" value="ECO:0007669"/>
    <property type="project" value="InterPro"/>
</dbReference>
<proteinExistence type="predicted"/>
<dbReference type="InterPro" id="IPR003779">
    <property type="entry name" value="CMD-like"/>
</dbReference>
<name>F2IXH5_POLGS</name>
<dbReference type="AlphaFoldDB" id="F2IXH5"/>
<dbReference type="Pfam" id="PF02627">
    <property type="entry name" value="CMD"/>
    <property type="match status" value="1"/>
</dbReference>
<dbReference type="HOGENOM" id="CLU_070025_3_2_5"/>
<sequence>MSEEFDRGLELRRAMFGPEGAEKQLEAATDFTRPMQEWVTKQCFGEAWQRPVFDRKTRSLLTLAMLVAMGRSHEVKIHTRGAIANGVSKEEIRELLMHSIIYCGIPMAVDGFRSASEVLKDLGLEA</sequence>
<dbReference type="eggNOG" id="COG0599">
    <property type="taxonomic scope" value="Bacteria"/>
</dbReference>
<dbReference type="OrthoDB" id="7507676at2"/>
<dbReference type="PANTHER" id="PTHR33570">
    <property type="entry name" value="4-CARBOXYMUCONOLACTONE DECARBOXYLASE FAMILY PROTEIN"/>
    <property type="match status" value="1"/>
</dbReference>